<comment type="caution">
    <text evidence="3">The sequence shown here is derived from an EMBL/GenBank/DDBJ whole genome shotgun (WGS) entry which is preliminary data.</text>
</comment>
<dbReference type="PANTHER" id="PTHR31350:SF21">
    <property type="entry name" value="F-BOX ONLY PROTEIN 21"/>
    <property type="match status" value="1"/>
</dbReference>
<protein>
    <submittedName>
        <fullName evidence="3">Tetratricopeptide repeat protein</fullName>
    </submittedName>
</protein>
<dbReference type="PANTHER" id="PTHR31350">
    <property type="entry name" value="SI:DKEY-261L7.2"/>
    <property type="match status" value="1"/>
</dbReference>
<reference evidence="3" key="1">
    <citation type="submission" date="2019-09" db="EMBL/GenBank/DDBJ databases">
        <title>Characterisation of the sponge microbiome using genome-centric metagenomics.</title>
        <authorList>
            <person name="Engelberts J.P."/>
            <person name="Robbins S.J."/>
            <person name="De Goeij J.M."/>
            <person name="Aranda M."/>
            <person name="Bell S.C."/>
            <person name="Webster N.S."/>
        </authorList>
    </citation>
    <scope>NUCLEOTIDE SEQUENCE</scope>
    <source>
        <strain evidence="3">SB0661_bin_32</strain>
    </source>
</reference>
<organism evidence="3">
    <name type="scientific">Caldilineaceae bacterium SB0661_bin_32</name>
    <dbReference type="NCBI Taxonomy" id="2605255"/>
    <lineage>
        <taxon>Bacteria</taxon>
        <taxon>Bacillati</taxon>
        <taxon>Chloroflexota</taxon>
        <taxon>Caldilineae</taxon>
        <taxon>Caldilineales</taxon>
        <taxon>Caldilineaceae</taxon>
    </lineage>
</organism>
<dbReference type="EMBL" id="VXMH01000098">
    <property type="protein sequence ID" value="MYC96879.1"/>
    <property type="molecule type" value="Genomic_DNA"/>
</dbReference>
<comment type="similarity">
    <text evidence="1">Belongs to the UPF0162 family.</text>
</comment>
<sequence>MRNCESDGVAPAHKWAKPADRKGAPVDLLTEFSTALRTDSERPEKLALLLGKLIDPGLDVNSYVRRLDELADQVEQSMPVGALGRARAEALIAVLHGEYDFLGNVENYYDPSNSFLHRVLDARLGLPITLSLLYTAVGRRLGMNLRGLGLPGHFMLEYSDMNGVWILDPFHGKVVGSEELSYYLTQIFQQPIRISVSLEQYRTTTDAWILRILNNLRSVHISQHRLADALKVLNYMVIVDPEEANLWRDRGMLHYGLENMLLAESDLWRYFLLRNRLHLFTGEAEMVFSGVAFGGWMPEAEQEPTQEDQRVLFVLKRIRDEIRRLN</sequence>
<dbReference type="AlphaFoldDB" id="A0A6B1DBC4"/>
<dbReference type="Pfam" id="PF13369">
    <property type="entry name" value="Transglut_core2"/>
    <property type="match status" value="1"/>
</dbReference>
<name>A0A6B1DBC4_9CHLR</name>
<accession>A0A6B1DBC4</accession>
<evidence type="ECO:0000256" key="1">
    <source>
        <dbReference type="ARBA" id="ARBA00007100"/>
    </source>
</evidence>
<evidence type="ECO:0000259" key="2">
    <source>
        <dbReference type="Pfam" id="PF13369"/>
    </source>
</evidence>
<dbReference type="InterPro" id="IPR032698">
    <property type="entry name" value="SirB1_N"/>
</dbReference>
<dbReference type="Pfam" id="PF13371">
    <property type="entry name" value="TPR_9"/>
    <property type="match status" value="1"/>
</dbReference>
<dbReference type="InterPro" id="IPR011990">
    <property type="entry name" value="TPR-like_helical_dom_sf"/>
</dbReference>
<evidence type="ECO:0000313" key="3">
    <source>
        <dbReference type="EMBL" id="MYC96879.1"/>
    </source>
</evidence>
<dbReference type="SUPFAM" id="SSF48452">
    <property type="entry name" value="TPR-like"/>
    <property type="match status" value="1"/>
</dbReference>
<gene>
    <name evidence="3" type="ORF">F4X14_18075</name>
</gene>
<feature type="domain" description="Protein SirB1 N-terminal" evidence="2">
    <location>
        <begin position="62"/>
        <end position="213"/>
    </location>
</feature>
<proteinExistence type="inferred from homology"/>